<dbReference type="AlphaFoldDB" id="A0A8T4LH32"/>
<proteinExistence type="predicted"/>
<organism evidence="2 3">
    <name type="scientific">Candidatus Iainarchaeum sp</name>
    <dbReference type="NCBI Taxonomy" id="3101447"/>
    <lineage>
        <taxon>Archaea</taxon>
        <taxon>Candidatus Iainarchaeota</taxon>
        <taxon>Candidatus Iainarchaeia</taxon>
        <taxon>Candidatus Iainarchaeales</taxon>
        <taxon>Candidatus Iainarchaeaceae</taxon>
        <taxon>Candidatus Iainarchaeum</taxon>
    </lineage>
</organism>
<reference evidence="2" key="1">
    <citation type="submission" date="2021-03" db="EMBL/GenBank/DDBJ databases">
        <authorList>
            <person name="Jaffe A."/>
        </authorList>
    </citation>
    <scope>NUCLEOTIDE SEQUENCE</scope>
    <source>
        <strain evidence="2">RIFCSPLOWO2_01_FULL_58_19</strain>
    </source>
</reference>
<reference evidence="2" key="2">
    <citation type="submission" date="2021-05" db="EMBL/GenBank/DDBJ databases">
        <title>Protein family content uncovers lineage relationships and bacterial pathway maintenance mechanisms in DPANN archaea.</title>
        <authorList>
            <person name="Castelle C.J."/>
            <person name="Meheust R."/>
            <person name="Jaffe A.L."/>
            <person name="Seitz K."/>
            <person name="Gong X."/>
            <person name="Baker B.J."/>
            <person name="Banfield J.F."/>
        </authorList>
    </citation>
    <scope>NUCLEOTIDE SEQUENCE</scope>
    <source>
        <strain evidence="2">RIFCSPLOWO2_01_FULL_58_19</strain>
    </source>
</reference>
<protein>
    <submittedName>
        <fullName evidence="2">DNA double-strand break repair nuclease NurA</fullName>
    </submittedName>
</protein>
<sequence>MFIHEAINEAVSCIHGNEQTRKSIAAALKPLARKSLGLHEDQLVYPVSPFLLTGKIGGVDSGFVEKSIHSIDLVLIRAAGVIFEYADGKVVDSAYYPGYYHFPLPHLSNHALDFDEFSCSKSLLRLREEINAAKQLLTQFSPAFLFLDGSIIPQYLDKPRKDSKVNELYHGLLDHFQSLYALAEQCGSTLVATVEDSRGSRFRQILQEEVLPKHPVLDPARLENVYDSGLLEHLLRRGERSLAFPYSKSIDEHPILMDFDEKWSKNIYAFYLKPSDYDRPLRVEFIRRGPSLSRNVDQIASVVHSLSSLHREYAYPSVLIEADLRARLKPEEINIVYNKIFDKLGKSVKLRMRRENRPF</sequence>
<dbReference type="Proteomes" id="UP000678237">
    <property type="component" value="Unassembled WGS sequence"/>
</dbReference>
<comment type="caution">
    <text evidence="2">The sequence shown here is derived from an EMBL/GenBank/DDBJ whole genome shotgun (WGS) entry which is preliminary data.</text>
</comment>
<evidence type="ECO:0000313" key="3">
    <source>
        <dbReference type="Proteomes" id="UP000678237"/>
    </source>
</evidence>
<dbReference type="InterPro" id="IPR018977">
    <property type="entry name" value="NurA_domain"/>
</dbReference>
<evidence type="ECO:0000259" key="1">
    <source>
        <dbReference type="SMART" id="SM00933"/>
    </source>
</evidence>
<dbReference type="EMBL" id="JAGVWE010000002">
    <property type="protein sequence ID" value="MBS3062555.1"/>
    <property type="molecule type" value="Genomic_DNA"/>
</dbReference>
<dbReference type="SMART" id="SM00933">
    <property type="entry name" value="NurA"/>
    <property type="match status" value="1"/>
</dbReference>
<accession>A0A8T4LH32</accession>
<evidence type="ECO:0000313" key="2">
    <source>
        <dbReference type="EMBL" id="MBS3062555.1"/>
    </source>
</evidence>
<feature type="domain" description="NurA" evidence="1">
    <location>
        <begin position="54"/>
        <end position="328"/>
    </location>
</feature>
<name>A0A8T4LH32_9ARCH</name>
<gene>
    <name evidence="2" type="ORF">J4203_01660</name>
</gene>
<dbReference type="Pfam" id="PF09376">
    <property type="entry name" value="NurA"/>
    <property type="match status" value="1"/>
</dbReference>